<protein>
    <submittedName>
        <fullName evidence="1">Uncharacterized protein</fullName>
    </submittedName>
</protein>
<reference evidence="1" key="1">
    <citation type="submission" date="2021-12" db="EMBL/GenBank/DDBJ databases">
        <authorList>
            <person name="Criscuolo A."/>
        </authorList>
    </citation>
    <scope>NUCLEOTIDE SEQUENCE</scope>
    <source>
        <strain evidence="1">CIP111894</strain>
    </source>
</reference>
<keyword evidence="2" id="KW-1185">Reference proteome</keyword>
<dbReference type="EMBL" id="CAKMAB010000025">
    <property type="protein sequence ID" value="CAH1057806.1"/>
    <property type="molecule type" value="Genomic_DNA"/>
</dbReference>
<comment type="caution">
    <text evidence="1">The sequence shown here is derived from an EMBL/GenBank/DDBJ whole genome shotgun (WGS) entry which is preliminary data.</text>
</comment>
<name>A0ABM9BHB9_9BACL</name>
<accession>A0ABM9BHB9</accession>
<evidence type="ECO:0000313" key="1">
    <source>
        <dbReference type="EMBL" id="CAH1057806.1"/>
    </source>
</evidence>
<dbReference type="Proteomes" id="UP000838749">
    <property type="component" value="Unassembled WGS sequence"/>
</dbReference>
<organism evidence="1 2">
    <name type="scientific">Paenibacillus pseudetheri</name>
    <dbReference type="NCBI Taxonomy" id="2897682"/>
    <lineage>
        <taxon>Bacteria</taxon>
        <taxon>Bacillati</taxon>
        <taxon>Bacillota</taxon>
        <taxon>Bacilli</taxon>
        <taxon>Bacillales</taxon>
        <taxon>Paenibacillaceae</taxon>
        <taxon>Paenibacillus</taxon>
    </lineage>
</organism>
<dbReference type="RefSeq" id="WP_234538563.1">
    <property type="nucleotide sequence ID" value="NZ_CAKMAB010000025.1"/>
</dbReference>
<evidence type="ECO:0000313" key="2">
    <source>
        <dbReference type="Proteomes" id="UP000838749"/>
    </source>
</evidence>
<gene>
    <name evidence="1" type="ORF">PAECIP111894_03979</name>
</gene>
<proteinExistence type="predicted"/>
<sequence length="108" mass="12151">MKLVTELVKDVKLKSLNKLKNRGGSHIDISMSLQPHGWLDVMIYTTEGEKIEIPVSFLSDAIHEIASKTSSLGLSDNDVIITVQTEPGEYRFKISKITKDLSLFNYLK</sequence>